<dbReference type="Pfam" id="PF08783">
    <property type="entry name" value="DWNN"/>
    <property type="match status" value="1"/>
</dbReference>
<feature type="compositionally biased region" description="Polar residues" evidence="7">
    <location>
        <begin position="975"/>
        <end position="987"/>
    </location>
</feature>
<dbReference type="CDD" id="cd16620">
    <property type="entry name" value="vRING-HC-C4C4_RBBP6"/>
    <property type="match status" value="1"/>
</dbReference>
<keyword evidence="3 6" id="KW-0863">Zinc-finger</keyword>
<gene>
    <name evidence="10" type="primary">RBBP6</name>
    <name evidence="10" type="ORF">BG006_000573</name>
</gene>
<name>A0A9P5ST34_9FUNG</name>
<feature type="compositionally biased region" description="Polar residues" evidence="7">
    <location>
        <begin position="486"/>
        <end position="497"/>
    </location>
</feature>
<keyword evidence="11" id="KW-1185">Reference proteome</keyword>
<dbReference type="InterPro" id="IPR025829">
    <property type="entry name" value="Zn_knuckle_CX2CX3GHX4C"/>
</dbReference>
<evidence type="ECO:0000256" key="7">
    <source>
        <dbReference type="SAM" id="MobiDB-lite"/>
    </source>
</evidence>
<feature type="domain" description="RING-type" evidence="8">
    <location>
        <begin position="331"/>
        <end position="376"/>
    </location>
</feature>
<evidence type="ECO:0000256" key="4">
    <source>
        <dbReference type="ARBA" id="ARBA00022833"/>
    </source>
</evidence>
<dbReference type="PANTHER" id="PTHR15439">
    <property type="entry name" value="RETINOBLASTOMA-BINDING PROTEIN 6"/>
    <property type="match status" value="1"/>
</dbReference>
<dbReference type="GO" id="GO:0006397">
    <property type="term" value="P:mRNA processing"/>
    <property type="evidence" value="ECO:0007669"/>
    <property type="project" value="InterPro"/>
</dbReference>
<dbReference type="Gene3D" id="4.10.60.10">
    <property type="entry name" value="Zinc finger, CCHC-type"/>
    <property type="match status" value="1"/>
</dbReference>
<feature type="compositionally biased region" description="Pro residues" evidence="7">
    <location>
        <begin position="131"/>
        <end position="141"/>
    </location>
</feature>
<feature type="compositionally biased region" description="Low complexity" evidence="7">
    <location>
        <begin position="446"/>
        <end position="455"/>
    </location>
</feature>
<sequence>MSQIHYKFKSSKDYDSATFDGHSISVFDLKREILLAKGLKGPDDLALTHAESGEEYYDDATLIPKNTPILVARVPAKPGRGGAQRYLEGSGPVRGGMTRNVFDRPGQSNNIGSGSNSYDTMGSKFYKNTVPPQPEQGPTPPVDTSKLSEEEAMKLVFQQEATHWGKTQEGMATATYRPLGKFQSPTRPPLAGGQKPGSGPSGAPGVPGTHPSPYHNRPAMDQQQRPPPNTYVCYRCGKKGEHWIQFCPTNSDKSFEPIGIKKTTGIPKSFLKTVESDVLQSKKGVMVTQDGNLVVAQTNDSAWKKFHEKSRGALTSEEAYATAPVPDDMRCPICRMLLKSAVQAPCCGTNFCDECIRTYLVSPPKGEDPFKCQHCHKALVPDQLMPNHDLRQRVDLHLRDWAKSRLDPDIAVGMHGRHSRGGTPNLGDERQDTRARQGSPFTPKPSTETTGSAESGTKRRASNDHDAPLNGDQDRDGWKNKKQHTAVASSSNFSRNRPNAGPGGMMDGGAMLPDGMPPGFFEMMQQHDPGLFMDPAFFGPNGVSPFMMTQGFLPPFGPAAGAQNHWGLGRGMPNLPPMGPGFPPPRIGFSDDRNSTQGPGFGAGRGRGRGPWQGNNAPFMERGQDVDNSVLSADGRGGGHDANGRNFQEDGHSRKEDTSRSPRSPPRGPRGAPPGRYDDDDIDMSQVPKGPRGGNDQDDDDIPTGPKAGPDSRQGSCSPPTAPLADRVRNRSISQSRSERESSNIRDSRDSRDSRESRDRYRSRDRDRDRSRDKAGDRDGEREQGHSRDKERQHRRDTSRDRSIERSPQRSRDNDRSRSSRHGRDYDRSTRDRDRDRDRDRNTDRELERESRDQRYESRRDDRRNDKKDDQRYSTASRSDKDRSSSGYSRSDRQDRGSDLHHRRRGRDDRDEDADGDRSSRYSAEDSQSSSRQRSLDPQREYELKRQAAFSISERDGPKKSDDNDQVLFRDRSSRPTPQVTSTSTAAESDRVLFRNQRGSNDDLAVTGLVSNSARERERRDRERSRAYD</sequence>
<dbReference type="GO" id="GO:0016567">
    <property type="term" value="P:protein ubiquitination"/>
    <property type="evidence" value="ECO:0007669"/>
    <property type="project" value="InterPro"/>
</dbReference>
<dbReference type="GO" id="GO:0006511">
    <property type="term" value="P:ubiquitin-dependent protein catabolic process"/>
    <property type="evidence" value="ECO:0007669"/>
    <property type="project" value="TreeGrafter"/>
</dbReference>
<feature type="compositionally biased region" description="Low complexity" evidence="7">
    <location>
        <begin position="106"/>
        <end position="117"/>
    </location>
</feature>
<dbReference type="InterPro" id="IPR013083">
    <property type="entry name" value="Znf_RING/FYVE/PHD"/>
</dbReference>
<dbReference type="InterPro" id="IPR033489">
    <property type="entry name" value="RBBP6"/>
</dbReference>
<dbReference type="GO" id="GO:0061630">
    <property type="term" value="F:ubiquitin protein ligase activity"/>
    <property type="evidence" value="ECO:0007669"/>
    <property type="project" value="InterPro"/>
</dbReference>
<evidence type="ECO:0000256" key="1">
    <source>
        <dbReference type="ARBA" id="ARBA00004123"/>
    </source>
</evidence>
<evidence type="ECO:0000259" key="8">
    <source>
        <dbReference type="PROSITE" id="PS50089"/>
    </source>
</evidence>
<dbReference type="GO" id="GO:0005634">
    <property type="term" value="C:nucleus"/>
    <property type="evidence" value="ECO:0007669"/>
    <property type="project" value="UniProtKB-SubCell"/>
</dbReference>
<evidence type="ECO:0000256" key="5">
    <source>
        <dbReference type="ARBA" id="ARBA00023242"/>
    </source>
</evidence>
<feature type="compositionally biased region" description="Basic and acidic residues" evidence="7">
    <location>
        <begin position="637"/>
        <end position="660"/>
    </location>
</feature>
<evidence type="ECO:0000313" key="10">
    <source>
        <dbReference type="EMBL" id="KAF9337993.1"/>
    </source>
</evidence>
<feature type="region of interest" description="Disordered" evidence="7">
    <location>
        <begin position="179"/>
        <end position="228"/>
    </location>
</feature>
<dbReference type="AlphaFoldDB" id="A0A9P5ST34"/>
<keyword evidence="4" id="KW-0862">Zinc</keyword>
<feature type="compositionally biased region" description="Basic and acidic residues" evidence="7">
    <location>
        <begin position="934"/>
        <end position="946"/>
    </location>
</feature>
<evidence type="ECO:0000313" key="11">
    <source>
        <dbReference type="Proteomes" id="UP000696485"/>
    </source>
</evidence>
<feature type="compositionally biased region" description="Basic and acidic residues" evidence="7">
    <location>
        <begin position="461"/>
        <end position="479"/>
    </location>
</feature>
<organism evidence="10 11">
    <name type="scientific">Podila minutissima</name>
    <dbReference type="NCBI Taxonomy" id="64525"/>
    <lineage>
        <taxon>Eukaryota</taxon>
        <taxon>Fungi</taxon>
        <taxon>Fungi incertae sedis</taxon>
        <taxon>Mucoromycota</taxon>
        <taxon>Mortierellomycotina</taxon>
        <taxon>Mortierellomycetes</taxon>
        <taxon>Mortierellales</taxon>
        <taxon>Mortierellaceae</taxon>
        <taxon>Podila</taxon>
    </lineage>
</organism>
<feature type="compositionally biased region" description="Gly residues" evidence="7">
    <location>
        <begin position="599"/>
        <end position="611"/>
    </location>
</feature>
<dbReference type="InterPro" id="IPR014891">
    <property type="entry name" value="DWNN_domain"/>
</dbReference>
<dbReference type="Proteomes" id="UP000696485">
    <property type="component" value="Unassembled WGS sequence"/>
</dbReference>
<feature type="compositionally biased region" description="Basic and acidic residues" evidence="7">
    <location>
        <begin position="737"/>
        <end position="900"/>
    </location>
</feature>
<reference evidence="10" key="1">
    <citation type="journal article" date="2020" name="Fungal Divers.">
        <title>Resolving the Mortierellaceae phylogeny through synthesis of multi-gene phylogenetics and phylogenomics.</title>
        <authorList>
            <person name="Vandepol N."/>
            <person name="Liber J."/>
            <person name="Desiro A."/>
            <person name="Na H."/>
            <person name="Kennedy M."/>
            <person name="Barry K."/>
            <person name="Grigoriev I.V."/>
            <person name="Miller A.N."/>
            <person name="O'Donnell K."/>
            <person name="Stajich J.E."/>
            <person name="Bonito G."/>
        </authorList>
    </citation>
    <scope>NUCLEOTIDE SEQUENCE</scope>
    <source>
        <strain evidence="10">NVP1</strain>
    </source>
</reference>
<dbReference type="SMART" id="SM01180">
    <property type="entry name" value="DWNN"/>
    <property type="match status" value="1"/>
</dbReference>
<dbReference type="PROSITE" id="PS51282">
    <property type="entry name" value="DWNN"/>
    <property type="match status" value="1"/>
</dbReference>
<proteinExistence type="predicted"/>
<evidence type="ECO:0000256" key="3">
    <source>
        <dbReference type="ARBA" id="ARBA00022771"/>
    </source>
</evidence>
<keyword evidence="5" id="KW-0539">Nucleus</keyword>
<feature type="compositionally biased region" description="Basic and acidic residues" evidence="7">
    <location>
        <begin position="953"/>
        <end position="974"/>
    </location>
</feature>
<dbReference type="PANTHER" id="PTHR15439:SF0">
    <property type="entry name" value="CELL DIVISION CYCLE AND APOPTOSIS REGULATOR PROTEIN 1-RELATED"/>
    <property type="match status" value="1"/>
</dbReference>
<accession>A0A9P5ST34</accession>
<dbReference type="EMBL" id="JAAAUY010000011">
    <property type="protein sequence ID" value="KAF9337993.1"/>
    <property type="molecule type" value="Genomic_DNA"/>
</dbReference>
<dbReference type="Gene3D" id="3.30.40.10">
    <property type="entry name" value="Zinc/RING finger domain, C3HC4 (zinc finger)"/>
    <property type="match status" value="1"/>
</dbReference>
<dbReference type="SUPFAM" id="SSF57850">
    <property type="entry name" value="RING/U-box"/>
    <property type="match status" value="1"/>
</dbReference>
<comment type="subcellular location">
    <subcellularLocation>
        <location evidence="1">Nucleus</location>
    </subcellularLocation>
</comment>
<evidence type="ECO:0000256" key="2">
    <source>
        <dbReference type="ARBA" id="ARBA00022723"/>
    </source>
</evidence>
<keyword evidence="2" id="KW-0479">Metal-binding</keyword>
<dbReference type="PROSITE" id="PS50089">
    <property type="entry name" value="ZF_RING_2"/>
    <property type="match status" value="1"/>
</dbReference>
<dbReference type="InterPro" id="IPR001841">
    <property type="entry name" value="Znf_RING"/>
</dbReference>
<feature type="region of interest" description="Disordered" evidence="7">
    <location>
        <begin position="126"/>
        <end position="145"/>
    </location>
</feature>
<feature type="domain" description="DWNN" evidence="9">
    <location>
        <begin position="4"/>
        <end position="75"/>
    </location>
</feature>
<dbReference type="GO" id="GO:0008270">
    <property type="term" value="F:zinc ion binding"/>
    <property type="evidence" value="ECO:0007669"/>
    <property type="project" value="UniProtKB-KW"/>
</dbReference>
<feature type="region of interest" description="Disordered" evidence="7">
    <location>
        <begin position="578"/>
        <end position="1029"/>
    </location>
</feature>
<feature type="compositionally biased region" description="Basic and acidic residues" evidence="7">
    <location>
        <begin position="1014"/>
        <end position="1029"/>
    </location>
</feature>
<evidence type="ECO:0000259" key="9">
    <source>
        <dbReference type="PROSITE" id="PS51282"/>
    </source>
</evidence>
<feature type="region of interest" description="Disordered" evidence="7">
    <location>
        <begin position="412"/>
        <end position="502"/>
    </location>
</feature>
<dbReference type="Gene3D" id="3.10.20.90">
    <property type="entry name" value="Phosphatidylinositol 3-kinase Catalytic Subunit, Chain A, domain 1"/>
    <property type="match status" value="1"/>
</dbReference>
<evidence type="ECO:0000256" key="6">
    <source>
        <dbReference type="PROSITE-ProRule" id="PRU00175"/>
    </source>
</evidence>
<feature type="compositionally biased region" description="Pro residues" evidence="7">
    <location>
        <begin position="663"/>
        <end position="672"/>
    </location>
</feature>
<dbReference type="Pfam" id="PF13696">
    <property type="entry name" value="zf-CCHC_2"/>
    <property type="match status" value="1"/>
</dbReference>
<feature type="region of interest" description="Disordered" evidence="7">
    <location>
        <begin position="78"/>
        <end position="120"/>
    </location>
</feature>
<comment type="caution">
    <text evidence="10">The sequence shown here is derived from an EMBL/GenBank/DDBJ whole genome shotgun (WGS) entry which is preliminary data.</text>
</comment>
<protein>
    <submittedName>
        <fullName evidence="10">E3 ubiquitin-protein ligase rbbp6</fullName>
    </submittedName>
</protein>